<dbReference type="SUPFAM" id="SSF64288">
    <property type="entry name" value="Chorismate lyase-like"/>
    <property type="match status" value="1"/>
</dbReference>
<dbReference type="InterPro" id="IPR050679">
    <property type="entry name" value="Bact_HTH_transcr_reg"/>
</dbReference>
<evidence type="ECO:0000256" key="2">
    <source>
        <dbReference type="ARBA" id="ARBA00023125"/>
    </source>
</evidence>
<keyword evidence="3" id="KW-0804">Transcription</keyword>
<dbReference type="RefSeq" id="WP_379893360.1">
    <property type="nucleotide sequence ID" value="NZ_BJDL01000036.1"/>
</dbReference>
<dbReference type="Gene3D" id="3.40.1410.10">
    <property type="entry name" value="Chorismate lyase-like"/>
    <property type="match status" value="1"/>
</dbReference>
<dbReference type="InterPro" id="IPR000524">
    <property type="entry name" value="Tscrpt_reg_HTH_GntR"/>
</dbReference>
<organism evidence="5 6">
    <name type="scientific">Lactiplantibacillus songbeiensis</name>
    <dbReference type="NCBI Taxonomy" id="2559920"/>
    <lineage>
        <taxon>Bacteria</taxon>
        <taxon>Bacillati</taxon>
        <taxon>Bacillota</taxon>
        <taxon>Bacilli</taxon>
        <taxon>Lactobacillales</taxon>
        <taxon>Lactobacillaceae</taxon>
        <taxon>Lactiplantibacillus</taxon>
    </lineage>
</organism>
<evidence type="ECO:0000313" key="6">
    <source>
        <dbReference type="Proteomes" id="UP001597188"/>
    </source>
</evidence>
<comment type="caution">
    <text evidence="5">The sequence shown here is derived from an EMBL/GenBank/DDBJ whole genome shotgun (WGS) entry which is preliminary data.</text>
</comment>
<dbReference type="InterPro" id="IPR011663">
    <property type="entry name" value="UTRA"/>
</dbReference>
<dbReference type="InterPro" id="IPR028978">
    <property type="entry name" value="Chorismate_lyase_/UTRA_dom_sf"/>
</dbReference>
<dbReference type="Proteomes" id="UP001597188">
    <property type="component" value="Unassembled WGS sequence"/>
</dbReference>
<sequence length="248" mass="27755">MTNAEGGGRMTELAKHKQIELDLLKKLKDGTYPPQTLIPREVDLMAHYQVSRPTVRQAIQSLVEQGWLEKRKRRGTMVKSKKIAQAFTQVIEGYNDEMQSKGLKPQTKVLLFQAETATAEVAEQLELAVSAPVYKLVRLRYANQQPIVLLTSYLPSTVLVDPATVDFSQVSLYATLKQAGLGVTRVRRRLDVLTADETTADLLNVATGAPLFYFHTQGLTVADVPVEYSIAKYRGDVNTFVMDLKRED</sequence>
<protein>
    <submittedName>
        <fullName evidence="5">GntR family transcriptional regulator</fullName>
    </submittedName>
</protein>
<accession>A0ABW4C3K9</accession>
<dbReference type="InterPro" id="IPR036388">
    <property type="entry name" value="WH-like_DNA-bd_sf"/>
</dbReference>
<evidence type="ECO:0000313" key="5">
    <source>
        <dbReference type="EMBL" id="MFD1421330.1"/>
    </source>
</evidence>
<evidence type="ECO:0000256" key="3">
    <source>
        <dbReference type="ARBA" id="ARBA00023163"/>
    </source>
</evidence>
<name>A0ABW4C3K9_9LACO</name>
<keyword evidence="1" id="KW-0805">Transcription regulation</keyword>
<dbReference type="InterPro" id="IPR036390">
    <property type="entry name" value="WH_DNA-bd_sf"/>
</dbReference>
<dbReference type="Pfam" id="PF07702">
    <property type="entry name" value="UTRA"/>
    <property type="match status" value="1"/>
</dbReference>
<dbReference type="PANTHER" id="PTHR44846:SF1">
    <property type="entry name" value="MANNOSYL-D-GLYCERATE TRANSPORT_METABOLISM SYSTEM REPRESSOR MNGR-RELATED"/>
    <property type="match status" value="1"/>
</dbReference>
<gene>
    <name evidence="5" type="ORF">ACFQ5L_10305</name>
</gene>
<dbReference type="SUPFAM" id="SSF46785">
    <property type="entry name" value="Winged helix' DNA-binding domain"/>
    <property type="match status" value="1"/>
</dbReference>
<dbReference type="PRINTS" id="PR00035">
    <property type="entry name" value="HTHGNTR"/>
</dbReference>
<dbReference type="SMART" id="SM00866">
    <property type="entry name" value="UTRA"/>
    <property type="match status" value="1"/>
</dbReference>
<dbReference type="Pfam" id="PF00392">
    <property type="entry name" value="GntR"/>
    <property type="match status" value="1"/>
</dbReference>
<reference evidence="6" key="1">
    <citation type="journal article" date="2019" name="Int. J. Syst. Evol. Microbiol.">
        <title>The Global Catalogue of Microorganisms (GCM) 10K type strain sequencing project: providing services to taxonomists for standard genome sequencing and annotation.</title>
        <authorList>
            <consortium name="The Broad Institute Genomics Platform"/>
            <consortium name="The Broad Institute Genome Sequencing Center for Infectious Disease"/>
            <person name="Wu L."/>
            <person name="Ma J."/>
        </authorList>
    </citation>
    <scope>NUCLEOTIDE SEQUENCE [LARGE SCALE GENOMIC DNA]</scope>
    <source>
        <strain evidence="6">CCM 8931</strain>
    </source>
</reference>
<evidence type="ECO:0000259" key="4">
    <source>
        <dbReference type="PROSITE" id="PS50949"/>
    </source>
</evidence>
<dbReference type="Gene3D" id="1.10.10.10">
    <property type="entry name" value="Winged helix-like DNA-binding domain superfamily/Winged helix DNA-binding domain"/>
    <property type="match status" value="1"/>
</dbReference>
<keyword evidence="2" id="KW-0238">DNA-binding</keyword>
<proteinExistence type="predicted"/>
<evidence type="ECO:0000256" key="1">
    <source>
        <dbReference type="ARBA" id="ARBA00023015"/>
    </source>
</evidence>
<keyword evidence="6" id="KW-1185">Reference proteome</keyword>
<dbReference type="PANTHER" id="PTHR44846">
    <property type="entry name" value="MANNOSYL-D-GLYCERATE TRANSPORT/METABOLISM SYSTEM REPRESSOR MNGR-RELATED"/>
    <property type="match status" value="1"/>
</dbReference>
<dbReference type="SMART" id="SM00345">
    <property type="entry name" value="HTH_GNTR"/>
    <property type="match status" value="1"/>
</dbReference>
<dbReference type="PROSITE" id="PS50949">
    <property type="entry name" value="HTH_GNTR"/>
    <property type="match status" value="1"/>
</dbReference>
<dbReference type="EMBL" id="JBHTOJ010000037">
    <property type="protein sequence ID" value="MFD1421330.1"/>
    <property type="molecule type" value="Genomic_DNA"/>
</dbReference>
<feature type="domain" description="HTH gntR-type" evidence="4">
    <location>
        <begin position="13"/>
        <end position="81"/>
    </location>
</feature>
<dbReference type="CDD" id="cd07377">
    <property type="entry name" value="WHTH_GntR"/>
    <property type="match status" value="1"/>
</dbReference>